<evidence type="ECO:0000256" key="2">
    <source>
        <dbReference type="ARBA" id="ARBA00022475"/>
    </source>
</evidence>
<dbReference type="OrthoDB" id="2934570at2"/>
<keyword evidence="3 6" id="KW-0812">Transmembrane</keyword>
<feature type="transmembrane region" description="Helical" evidence="6">
    <location>
        <begin position="612"/>
        <end position="637"/>
    </location>
</feature>
<dbReference type="Pfam" id="PF02687">
    <property type="entry name" value="FtsX"/>
    <property type="match status" value="2"/>
</dbReference>
<dbReference type="AlphaFoldDB" id="A0A2T0B7G0"/>
<dbReference type="PANTHER" id="PTHR30287:SF1">
    <property type="entry name" value="INNER MEMBRANE PROTEIN"/>
    <property type="match status" value="1"/>
</dbReference>
<evidence type="ECO:0000313" key="8">
    <source>
        <dbReference type="EMBL" id="PRR79824.1"/>
    </source>
</evidence>
<dbReference type="GO" id="GO:0005886">
    <property type="term" value="C:plasma membrane"/>
    <property type="evidence" value="ECO:0007669"/>
    <property type="project" value="UniProtKB-SubCell"/>
</dbReference>
<accession>A0A2T0B7G0</accession>
<evidence type="ECO:0000256" key="4">
    <source>
        <dbReference type="ARBA" id="ARBA00022989"/>
    </source>
</evidence>
<organism evidence="8 9">
    <name type="scientific">Clostridium vincentii</name>
    <dbReference type="NCBI Taxonomy" id="52704"/>
    <lineage>
        <taxon>Bacteria</taxon>
        <taxon>Bacillati</taxon>
        <taxon>Bacillota</taxon>
        <taxon>Clostridia</taxon>
        <taxon>Eubacteriales</taxon>
        <taxon>Clostridiaceae</taxon>
        <taxon>Clostridium</taxon>
    </lineage>
</organism>
<keyword evidence="5 6" id="KW-0472">Membrane</keyword>
<feature type="transmembrane region" description="Helical" evidence="6">
    <location>
        <begin position="657"/>
        <end position="685"/>
    </location>
</feature>
<reference evidence="8 9" key="1">
    <citation type="submission" date="2018-03" db="EMBL/GenBank/DDBJ databases">
        <title>Genome sequence of Clostridium vincentii DSM 10228.</title>
        <authorList>
            <person name="Poehlein A."/>
            <person name="Daniel R."/>
        </authorList>
    </citation>
    <scope>NUCLEOTIDE SEQUENCE [LARGE SCALE GENOMIC DNA]</scope>
    <source>
        <strain evidence="8 9">DSM 10228</strain>
    </source>
</reference>
<evidence type="ECO:0000256" key="1">
    <source>
        <dbReference type="ARBA" id="ARBA00004651"/>
    </source>
</evidence>
<name>A0A2T0B7G0_9CLOT</name>
<evidence type="ECO:0000259" key="7">
    <source>
        <dbReference type="Pfam" id="PF02687"/>
    </source>
</evidence>
<keyword evidence="9" id="KW-1185">Reference proteome</keyword>
<gene>
    <name evidence="8" type="ORF">CLVI_32010</name>
</gene>
<feature type="transmembrane region" description="Helical" evidence="6">
    <location>
        <begin position="705"/>
        <end position="722"/>
    </location>
</feature>
<protein>
    <submittedName>
        <fullName evidence="8">FtsX-like permease family protein</fullName>
    </submittedName>
</protein>
<comment type="subcellular location">
    <subcellularLocation>
        <location evidence="1">Cell membrane</location>
        <topology evidence="1">Multi-pass membrane protein</topology>
    </subcellularLocation>
</comment>
<comment type="caution">
    <text evidence="8">The sequence shown here is derived from an EMBL/GenBank/DDBJ whole genome shotgun (WGS) entry which is preliminary data.</text>
</comment>
<feature type="transmembrane region" description="Helical" evidence="6">
    <location>
        <begin position="411"/>
        <end position="430"/>
    </location>
</feature>
<keyword evidence="4 6" id="KW-1133">Transmembrane helix</keyword>
<dbReference type="InterPro" id="IPR038766">
    <property type="entry name" value="Membrane_comp_ABC_pdt"/>
</dbReference>
<dbReference type="EMBL" id="PVXQ01000053">
    <property type="protein sequence ID" value="PRR79824.1"/>
    <property type="molecule type" value="Genomic_DNA"/>
</dbReference>
<dbReference type="PROSITE" id="PS51257">
    <property type="entry name" value="PROKAR_LIPOPROTEIN"/>
    <property type="match status" value="1"/>
</dbReference>
<sequence length="744" mass="84552">MVMVIKKMIKRTIFEYKAQYIGSIILIIISCMLYSSFNIAMSDVQDNLSKFRINNKLEDASFIIQNPITNINELEKKYDLVLEERESIDYTDENKSVLRILGSTDKIDKYAVIDGKSIIGENEILIDKAFASAHSLDINAELKINNTAFKIVGYMSTPDYVYPLKSESDMLKNPKSFGVAVVSKEDINKIGTGTTFYSVKFNKENIGEFKKDLSVDNILIQWIDKKDNNRISFIDGDLKGGVMIGKVMPIAILILTCILISVVLSRLLKREYLVIGTLYALGYTKKELVRHYLKYPIITSLIGSTTGTVIGSLLVNPLLSTVTKYYNLPLLTINFDIKYTILSLILPFVFLIPVTYAVINKALKLSPLQLMRGGNNKTKVNFIERKLNLDRFNFNTKFKIRELCRSLPRTVLMILGVTFASMLLLIGFATKDSMDYMVNNSYTDIYKYNYEYTFNALQIGEVDKGERRSLSTFTSELNNKDEDFIIYGVEKDSKLINLVDKNSEIIGFNKVIITKSMSEQYNIKEGESIKVKNKLNSKEFTIKIDEIAEAYTGNIIYMPLGEFNKVNDYPENSYLQIDSDYKLNIPENKLISETSKQDIIDGYNTLLMPIKYMIGGIAITAFIIGLIVIYIVTSLVIEENKANISMFKILGYKKKEIYSLILSSNIILVIFGYIISVPLIIMSVASFFNVMTKNMNITIPTKLNISSILISFVIIIITYEISKSLNKSKVMKISMADSLKEKRE</sequence>
<feature type="transmembrane region" description="Helical" evidence="6">
    <location>
        <begin position="339"/>
        <end position="359"/>
    </location>
</feature>
<dbReference type="Proteomes" id="UP000239471">
    <property type="component" value="Unassembled WGS sequence"/>
</dbReference>
<proteinExistence type="predicted"/>
<evidence type="ECO:0000256" key="6">
    <source>
        <dbReference type="SAM" id="Phobius"/>
    </source>
</evidence>
<feature type="domain" description="ABC3 transporter permease C-terminal" evidence="7">
    <location>
        <begin position="247"/>
        <end position="367"/>
    </location>
</feature>
<feature type="transmembrane region" description="Helical" evidence="6">
    <location>
        <begin position="20"/>
        <end position="41"/>
    </location>
</feature>
<evidence type="ECO:0000313" key="9">
    <source>
        <dbReference type="Proteomes" id="UP000239471"/>
    </source>
</evidence>
<evidence type="ECO:0000256" key="5">
    <source>
        <dbReference type="ARBA" id="ARBA00023136"/>
    </source>
</evidence>
<keyword evidence="2" id="KW-1003">Cell membrane</keyword>
<feature type="transmembrane region" description="Helical" evidence="6">
    <location>
        <begin position="247"/>
        <end position="268"/>
    </location>
</feature>
<dbReference type="PANTHER" id="PTHR30287">
    <property type="entry name" value="MEMBRANE COMPONENT OF PREDICTED ABC SUPERFAMILY METABOLITE UPTAKE TRANSPORTER"/>
    <property type="match status" value="1"/>
</dbReference>
<feature type="domain" description="ABC3 transporter permease C-terminal" evidence="7">
    <location>
        <begin position="617"/>
        <end position="719"/>
    </location>
</feature>
<feature type="transmembrane region" description="Helical" evidence="6">
    <location>
        <begin position="295"/>
        <end position="319"/>
    </location>
</feature>
<dbReference type="InterPro" id="IPR003838">
    <property type="entry name" value="ABC3_permease_C"/>
</dbReference>
<evidence type="ECO:0000256" key="3">
    <source>
        <dbReference type="ARBA" id="ARBA00022692"/>
    </source>
</evidence>